<dbReference type="Proteomes" id="UP001596353">
    <property type="component" value="Unassembled WGS sequence"/>
</dbReference>
<dbReference type="PRINTS" id="PR01035">
    <property type="entry name" value="TCRTETA"/>
</dbReference>
<evidence type="ECO:0000256" key="4">
    <source>
        <dbReference type="ARBA" id="ARBA00022989"/>
    </source>
</evidence>
<dbReference type="InterPro" id="IPR036259">
    <property type="entry name" value="MFS_trans_sf"/>
</dbReference>
<feature type="transmembrane region" description="Helical" evidence="6">
    <location>
        <begin position="208"/>
        <end position="234"/>
    </location>
</feature>
<keyword evidence="5 6" id="KW-0472">Membrane</keyword>
<feature type="transmembrane region" description="Helical" evidence="6">
    <location>
        <begin position="104"/>
        <end position="125"/>
    </location>
</feature>
<dbReference type="InterPro" id="IPR001958">
    <property type="entry name" value="Tet-R_TetA/multi-R_MdtG-like"/>
</dbReference>
<dbReference type="EMBL" id="JBHSWG010000003">
    <property type="protein sequence ID" value="MFC6761928.1"/>
    <property type="molecule type" value="Genomic_DNA"/>
</dbReference>
<dbReference type="PANTHER" id="PTHR42718:SF9">
    <property type="entry name" value="MAJOR FACILITATOR SUPERFAMILY MULTIDRUG TRANSPORTER MFSC"/>
    <property type="match status" value="1"/>
</dbReference>
<feature type="transmembrane region" description="Helical" evidence="6">
    <location>
        <begin position="380"/>
        <end position="398"/>
    </location>
</feature>
<feature type="transmembrane region" description="Helical" evidence="6">
    <location>
        <begin position="167"/>
        <end position="187"/>
    </location>
</feature>
<feature type="transmembrane region" description="Helical" evidence="6">
    <location>
        <begin position="80"/>
        <end position="98"/>
    </location>
</feature>
<evidence type="ECO:0000256" key="1">
    <source>
        <dbReference type="ARBA" id="ARBA00004141"/>
    </source>
</evidence>
<organism evidence="8 9">
    <name type="scientific">Sulfitobacter porphyrae</name>
    <dbReference type="NCBI Taxonomy" id="1246864"/>
    <lineage>
        <taxon>Bacteria</taxon>
        <taxon>Pseudomonadati</taxon>
        <taxon>Pseudomonadota</taxon>
        <taxon>Alphaproteobacteria</taxon>
        <taxon>Rhodobacterales</taxon>
        <taxon>Roseobacteraceae</taxon>
        <taxon>Sulfitobacter</taxon>
    </lineage>
</organism>
<keyword evidence="2" id="KW-0813">Transport</keyword>
<dbReference type="InterPro" id="IPR020846">
    <property type="entry name" value="MFS_dom"/>
</dbReference>
<evidence type="ECO:0000256" key="2">
    <source>
        <dbReference type="ARBA" id="ARBA00022448"/>
    </source>
</evidence>
<dbReference type="PROSITE" id="PS50850">
    <property type="entry name" value="MFS"/>
    <property type="match status" value="1"/>
</dbReference>
<keyword evidence="4 6" id="KW-1133">Transmembrane helix</keyword>
<reference evidence="9" key="1">
    <citation type="journal article" date="2019" name="Int. J. Syst. Evol. Microbiol.">
        <title>The Global Catalogue of Microorganisms (GCM) 10K type strain sequencing project: providing services to taxonomists for standard genome sequencing and annotation.</title>
        <authorList>
            <consortium name="The Broad Institute Genomics Platform"/>
            <consortium name="The Broad Institute Genome Sequencing Center for Infectious Disease"/>
            <person name="Wu L."/>
            <person name="Ma J."/>
        </authorList>
    </citation>
    <scope>NUCLEOTIDE SEQUENCE [LARGE SCALE GENOMIC DNA]</scope>
    <source>
        <strain evidence="9">CCUG 66188</strain>
    </source>
</reference>
<feature type="transmembrane region" description="Helical" evidence="6">
    <location>
        <begin position="137"/>
        <end position="161"/>
    </location>
</feature>
<evidence type="ECO:0000313" key="8">
    <source>
        <dbReference type="EMBL" id="MFC6761928.1"/>
    </source>
</evidence>
<keyword evidence="3 6" id="KW-0812">Transmembrane</keyword>
<feature type="domain" description="Major facilitator superfamily (MFS) profile" evidence="7">
    <location>
        <begin position="13"/>
        <end position="400"/>
    </location>
</feature>
<comment type="caution">
    <text evidence="8">The sequence shown here is derived from an EMBL/GenBank/DDBJ whole genome shotgun (WGS) entry which is preliminary data.</text>
</comment>
<evidence type="ECO:0000256" key="3">
    <source>
        <dbReference type="ARBA" id="ARBA00022692"/>
    </source>
</evidence>
<feature type="transmembrane region" description="Helical" evidence="6">
    <location>
        <begin position="51"/>
        <end position="68"/>
    </location>
</feature>
<dbReference type="Pfam" id="PF07690">
    <property type="entry name" value="MFS_1"/>
    <property type="match status" value="1"/>
</dbReference>
<name>A0ABW2B8N6_9RHOB</name>
<feature type="transmembrane region" description="Helical" evidence="6">
    <location>
        <begin position="275"/>
        <end position="293"/>
    </location>
</feature>
<keyword evidence="9" id="KW-1185">Reference proteome</keyword>
<evidence type="ECO:0000256" key="5">
    <source>
        <dbReference type="ARBA" id="ARBA00023136"/>
    </source>
</evidence>
<dbReference type="InterPro" id="IPR011701">
    <property type="entry name" value="MFS"/>
</dbReference>
<feature type="transmembrane region" description="Helical" evidence="6">
    <location>
        <begin position="299"/>
        <end position="316"/>
    </location>
</feature>
<dbReference type="SUPFAM" id="SSF103473">
    <property type="entry name" value="MFS general substrate transporter"/>
    <property type="match status" value="1"/>
</dbReference>
<dbReference type="Gene3D" id="1.20.1250.20">
    <property type="entry name" value="MFS general substrate transporter like domains"/>
    <property type="match status" value="1"/>
</dbReference>
<evidence type="ECO:0000256" key="6">
    <source>
        <dbReference type="SAM" id="Phobius"/>
    </source>
</evidence>
<proteinExistence type="predicted"/>
<protein>
    <submittedName>
        <fullName evidence="8">MFS transporter</fullName>
    </submittedName>
</protein>
<comment type="subcellular location">
    <subcellularLocation>
        <location evidence="1">Membrane</location>
        <topology evidence="1">Multi-pass membrane protein</topology>
    </subcellularLocation>
</comment>
<feature type="transmembrane region" description="Helical" evidence="6">
    <location>
        <begin position="240"/>
        <end position="263"/>
    </location>
</feature>
<feature type="transmembrane region" description="Helical" evidence="6">
    <location>
        <begin position="346"/>
        <end position="368"/>
    </location>
</feature>
<gene>
    <name evidence="8" type="ORF">ACFQFQ_24450</name>
</gene>
<sequence>MKSSEPTAARLGALLCLSLSMLLASLGTSIANIALPTLTVAFEAPFHQVQWIVIAYLVALTLFVVLAGRLGDLFGRARMLLLGLIVFSLASALCGWTPNLWVLIAARAAQGIGAAFLMTLTIALVRETAGGESVGRIMGLLATMSAVGTALGPSLGGLLIGLAGWPFVFFILVPIGLGAAGLAWRFLPSAAPGITSPRTGLSALREKGVIPGMAANLLVANLMMATLIVGPFYLGLGLGFSPVTVGLVMSLGPVISICVGVPSGYLVDFWGASRVLLIGLAGLAAGAFALSALPTVFGVYGYIVAIMILTLGYQTFQSANNTMVMANVPDGTRGAVSGLLGLSRNLGLVCGASVMGAVFSFGAGTSIIEAAAPGAIGNGMQLTFALAGATMVAALWVTRR</sequence>
<accession>A0ABW2B8N6</accession>
<evidence type="ECO:0000313" key="9">
    <source>
        <dbReference type="Proteomes" id="UP001596353"/>
    </source>
</evidence>
<evidence type="ECO:0000259" key="7">
    <source>
        <dbReference type="PROSITE" id="PS50850"/>
    </source>
</evidence>
<dbReference type="CDD" id="cd17321">
    <property type="entry name" value="MFS_MMR_MDR_like"/>
    <property type="match status" value="1"/>
</dbReference>
<dbReference type="PANTHER" id="PTHR42718">
    <property type="entry name" value="MAJOR FACILITATOR SUPERFAMILY MULTIDRUG TRANSPORTER MFSC"/>
    <property type="match status" value="1"/>
</dbReference>